<keyword evidence="3" id="KW-0862">Zinc</keyword>
<dbReference type="AlphaFoldDB" id="A0A418NG94"/>
<proteinExistence type="inferred from homology"/>
<feature type="domain" description="CENP-V/GFA" evidence="5">
    <location>
        <begin position="11"/>
        <end position="125"/>
    </location>
</feature>
<dbReference type="Gene3D" id="3.90.1590.10">
    <property type="entry name" value="glutathione-dependent formaldehyde- activating enzyme (gfa)"/>
    <property type="match status" value="1"/>
</dbReference>
<keyword evidence="2" id="KW-0479">Metal-binding</keyword>
<evidence type="ECO:0000313" key="7">
    <source>
        <dbReference type="Proteomes" id="UP000285092"/>
    </source>
</evidence>
<dbReference type="RefSeq" id="WP_119514152.1">
    <property type="nucleotide sequence ID" value="NZ_QXFK01000018.1"/>
</dbReference>
<evidence type="ECO:0000259" key="5">
    <source>
        <dbReference type="PROSITE" id="PS51891"/>
    </source>
</evidence>
<dbReference type="InterPro" id="IPR011057">
    <property type="entry name" value="Mss4-like_sf"/>
</dbReference>
<organism evidence="6 7">
    <name type="scientific">Pelagerythrobacter aerophilus</name>
    <dbReference type="NCBI Taxonomy" id="2306995"/>
    <lineage>
        <taxon>Bacteria</taxon>
        <taxon>Pseudomonadati</taxon>
        <taxon>Pseudomonadota</taxon>
        <taxon>Alphaproteobacteria</taxon>
        <taxon>Sphingomonadales</taxon>
        <taxon>Erythrobacteraceae</taxon>
        <taxon>Pelagerythrobacter</taxon>
    </lineage>
</organism>
<dbReference type="PROSITE" id="PS51891">
    <property type="entry name" value="CENP_V_GFA"/>
    <property type="match status" value="1"/>
</dbReference>
<dbReference type="Proteomes" id="UP000285092">
    <property type="component" value="Unassembled WGS sequence"/>
</dbReference>
<evidence type="ECO:0000313" key="6">
    <source>
        <dbReference type="EMBL" id="RIV77075.1"/>
    </source>
</evidence>
<evidence type="ECO:0000256" key="1">
    <source>
        <dbReference type="ARBA" id="ARBA00005495"/>
    </source>
</evidence>
<accession>A0A418NG94</accession>
<protein>
    <submittedName>
        <fullName evidence="6">GFA family protein</fullName>
    </submittedName>
</protein>
<keyword evidence="7" id="KW-1185">Reference proteome</keyword>
<gene>
    <name evidence="6" type="ORF">D2V04_13275</name>
</gene>
<sequence length="151" mass="16564">MADPVSLDPPLEGRCLCGAVTIRLSRVKPGVDVCHCDMCRQWSGGPFFSLHGVTKDDYALEGEGAVRSYRSSEWAERASCTECGSNLWYQFLPAGSFSFTAGLFDLPADWRIDEEIFIDEMPPYAELAADSTRKTGAEVMAEAKEGGYDFG</sequence>
<dbReference type="PANTHER" id="PTHR33337">
    <property type="entry name" value="GFA DOMAIN-CONTAINING PROTEIN"/>
    <property type="match status" value="1"/>
</dbReference>
<reference evidence="6 7" key="1">
    <citation type="submission" date="2018-08" db="EMBL/GenBank/DDBJ databases">
        <title>Altererythrobacter sp.Ery1 and Ery12, the genome sequencing of novel strains in genus Alterythrobacter.</title>
        <authorList>
            <person name="Cheng H."/>
            <person name="Wu Y.-H."/>
            <person name="Fang C."/>
            <person name="Xu X.-W."/>
        </authorList>
    </citation>
    <scope>NUCLEOTIDE SEQUENCE [LARGE SCALE GENOMIC DNA]</scope>
    <source>
        <strain evidence="6 7">Ery1</strain>
    </source>
</reference>
<name>A0A418NG94_9SPHN</name>
<dbReference type="GO" id="GO:0016846">
    <property type="term" value="F:carbon-sulfur lyase activity"/>
    <property type="evidence" value="ECO:0007669"/>
    <property type="project" value="InterPro"/>
</dbReference>
<evidence type="ECO:0000256" key="2">
    <source>
        <dbReference type="ARBA" id="ARBA00022723"/>
    </source>
</evidence>
<dbReference type="Pfam" id="PF04828">
    <property type="entry name" value="GFA"/>
    <property type="match status" value="1"/>
</dbReference>
<evidence type="ECO:0000256" key="3">
    <source>
        <dbReference type="ARBA" id="ARBA00022833"/>
    </source>
</evidence>
<keyword evidence="4" id="KW-0456">Lyase</keyword>
<dbReference type="InterPro" id="IPR006913">
    <property type="entry name" value="CENP-V/GFA"/>
</dbReference>
<evidence type="ECO:0000256" key="4">
    <source>
        <dbReference type="ARBA" id="ARBA00023239"/>
    </source>
</evidence>
<dbReference type="SUPFAM" id="SSF51316">
    <property type="entry name" value="Mss4-like"/>
    <property type="match status" value="1"/>
</dbReference>
<dbReference type="OrthoDB" id="7186766at2"/>
<dbReference type="EMBL" id="QXFK01000018">
    <property type="protein sequence ID" value="RIV77075.1"/>
    <property type="molecule type" value="Genomic_DNA"/>
</dbReference>
<dbReference type="PANTHER" id="PTHR33337:SF40">
    <property type="entry name" value="CENP-V_GFA DOMAIN-CONTAINING PROTEIN-RELATED"/>
    <property type="match status" value="1"/>
</dbReference>
<dbReference type="GO" id="GO:0046872">
    <property type="term" value="F:metal ion binding"/>
    <property type="evidence" value="ECO:0007669"/>
    <property type="project" value="UniProtKB-KW"/>
</dbReference>
<comment type="caution">
    <text evidence="6">The sequence shown here is derived from an EMBL/GenBank/DDBJ whole genome shotgun (WGS) entry which is preliminary data.</text>
</comment>
<comment type="similarity">
    <text evidence="1">Belongs to the Gfa family.</text>
</comment>